<proteinExistence type="predicted"/>
<keyword evidence="5 6" id="KW-0472">Membrane</keyword>
<keyword evidence="8" id="KW-1185">Reference proteome</keyword>
<evidence type="ECO:0000256" key="4">
    <source>
        <dbReference type="ARBA" id="ARBA00022989"/>
    </source>
</evidence>
<dbReference type="RefSeq" id="WP_301133786.1">
    <property type="nucleotide sequence ID" value="NZ_JAUHPW010000006.1"/>
</dbReference>
<sequence length="140" mass="14641">MRGVLRRGKFTRADGGFTLVELLVTMVIIAVLAAIALPLFLVQRQKANDTAARADLSSLGTAIAAEYTEPSASPSVGIEAGQYKVDANYVANVSDGVVLQGFTPGTETTWCVWVKHPEGDVAATGIRYSADGGLEPGTCP</sequence>
<dbReference type="NCBIfam" id="TIGR02532">
    <property type="entry name" value="IV_pilin_GFxxxE"/>
    <property type="match status" value="1"/>
</dbReference>
<feature type="transmembrane region" description="Helical" evidence="6">
    <location>
        <begin position="20"/>
        <end position="41"/>
    </location>
</feature>
<dbReference type="InterPro" id="IPR045584">
    <property type="entry name" value="Pilin-like"/>
</dbReference>
<dbReference type="Gene3D" id="3.30.700.10">
    <property type="entry name" value="Glycoprotein, Type 4 Pilin"/>
    <property type="match status" value="1"/>
</dbReference>
<dbReference type="PROSITE" id="PS00409">
    <property type="entry name" value="PROKAR_NTER_METHYL"/>
    <property type="match status" value="1"/>
</dbReference>
<dbReference type="PANTHER" id="PTHR30093:SF44">
    <property type="entry name" value="TYPE II SECRETION SYSTEM CORE PROTEIN G"/>
    <property type="match status" value="1"/>
</dbReference>
<evidence type="ECO:0000256" key="5">
    <source>
        <dbReference type="ARBA" id="ARBA00023136"/>
    </source>
</evidence>
<dbReference type="EMBL" id="JAUHPW010000006">
    <property type="protein sequence ID" value="MDN4476044.1"/>
    <property type="molecule type" value="Genomic_DNA"/>
</dbReference>
<keyword evidence="3 6" id="KW-0812">Transmembrane</keyword>
<evidence type="ECO:0000313" key="7">
    <source>
        <dbReference type="EMBL" id="MDN4476044.1"/>
    </source>
</evidence>
<gene>
    <name evidence="7" type="ORF">QQX09_09280</name>
</gene>
<reference evidence="7" key="1">
    <citation type="submission" date="2023-06" db="EMBL/GenBank/DDBJ databases">
        <title>Sysu t00192.</title>
        <authorList>
            <person name="Gao L."/>
            <person name="Fang B.-Z."/>
            <person name="Li W.-J."/>
        </authorList>
    </citation>
    <scope>NUCLEOTIDE SEQUENCE</scope>
    <source>
        <strain evidence="7">SYSU T00192</strain>
    </source>
</reference>
<dbReference type="InterPro" id="IPR012902">
    <property type="entry name" value="N_methyl_site"/>
</dbReference>
<evidence type="ECO:0000256" key="2">
    <source>
        <dbReference type="ARBA" id="ARBA00022481"/>
    </source>
</evidence>
<evidence type="ECO:0000313" key="8">
    <source>
        <dbReference type="Proteomes" id="UP001172728"/>
    </source>
</evidence>
<name>A0ABT8GBK5_9MICO</name>
<dbReference type="PANTHER" id="PTHR30093">
    <property type="entry name" value="GENERAL SECRETION PATHWAY PROTEIN G"/>
    <property type="match status" value="1"/>
</dbReference>
<dbReference type="Proteomes" id="UP001172728">
    <property type="component" value="Unassembled WGS sequence"/>
</dbReference>
<protein>
    <submittedName>
        <fullName evidence="7">Type II secretion system protein</fullName>
    </submittedName>
</protein>
<accession>A0ABT8GBK5</accession>
<evidence type="ECO:0000256" key="6">
    <source>
        <dbReference type="SAM" id="Phobius"/>
    </source>
</evidence>
<keyword evidence="4 6" id="KW-1133">Transmembrane helix</keyword>
<dbReference type="SUPFAM" id="SSF54523">
    <property type="entry name" value="Pili subunits"/>
    <property type="match status" value="1"/>
</dbReference>
<evidence type="ECO:0000256" key="3">
    <source>
        <dbReference type="ARBA" id="ARBA00022692"/>
    </source>
</evidence>
<comment type="caution">
    <text evidence="7">The sequence shown here is derived from an EMBL/GenBank/DDBJ whole genome shotgun (WGS) entry which is preliminary data.</text>
</comment>
<comment type="subcellular location">
    <subcellularLocation>
        <location evidence="1">Membrane</location>
        <topology evidence="1">Single-pass membrane protein</topology>
    </subcellularLocation>
</comment>
<dbReference type="Pfam" id="PF07963">
    <property type="entry name" value="N_methyl"/>
    <property type="match status" value="1"/>
</dbReference>
<organism evidence="7 8">
    <name type="scientific">Demequina litoralis</name>
    <dbReference type="NCBI Taxonomy" id="3051660"/>
    <lineage>
        <taxon>Bacteria</taxon>
        <taxon>Bacillati</taxon>
        <taxon>Actinomycetota</taxon>
        <taxon>Actinomycetes</taxon>
        <taxon>Micrococcales</taxon>
        <taxon>Demequinaceae</taxon>
        <taxon>Demequina</taxon>
    </lineage>
</organism>
<evidence type="ECO:0000256" key="1">
    <source>
        <dbReference type="ARBA" id="ARBA00004167"/>
    </source>
</evidence>
<keyword evidence="2" id="KW-0488">Methylation</keyword>